<proteinExistence type="inferred from homology"/>
<comment type="subcellular location">
    <subcellularLocation>
        <location evidence="1">Membrane</location>
        <topology evidence="1">Multi-pass membrane protein</topology>
    </subcellularLocation>
</comment>
<feature type="transmembrane region" description="Helical" evidence="6">
    <location>
        <begin position="199"/>
        <end position="220"/>
    </location>
</feature>
<evidence type="ECO:0000256" key="1">
    <source>
        <dbReference type="ARBA" id="ARBA00004141"/>
    </source>
</evidence>
<evidence type="ECO:0000256" key="5">
    <source>
        <dbReference type="ARBA" id="ARBA00023136"/>
    </source>
</evidence>
<organism evidence="7 9">
    <name type="scientific">Didymodactylos carnosus</name>
    <dbReference type="NCBI Taxonomy" id="1234261"/>
    <lineage>
        <taxon>Eukaryota</taxon>
        <taxon>Metazoa</taxon>
        <taxon>Spiralia</taxon>
        <taxon>Gnathifera</taxon>
        <taxon>Rotifera</taxon>
        <taxon>Eurotatoria</taxon>
        <taxon>Bdelloidea</taxon>
        <taxon>Philodinida</taxon>
        <taxon>Philodinidae</taxon>
        <taxon>Didymodactylos</taxon>
    </lineage>
</organism>
<evidence type="ECO:0000256" key="3">
    <source>
        <dbReference type="ARBA" id="ARBA00022692"/>
    </source>
</evidence>
<evidence type="ECO:0000313" key="8">
    <source>
        <dbReference type="EMBL" id="CAF3897274.1"/>
    </source>
</evidence>
<protein>
    <submittedName>
        <fullName evidence="7">Uncharacterized protein</fullName>
    </submittedName>
</protein>
<dbReference type="AlphaFoldDB" id="A0A814RG55"/>
<gene>
    <name evidence="7" type="ORF">GPM918_LOCUS20322</name>
    <name evidence="8" type="ORF">SRO942_LOCUS20316</name>
</gene>
<dbReference type="PANTHER" id="PTHR21257">
    <property type="entry name" value="DELTA(14)-STEROL REDUCTASE"/>
    <property type="match status" value="1"/>
</dbReference>
<dbReference type="OrthoDB" id="5326588at2759"/>
<name>A0A814RG55_9BILA</name>
<dbReference type="InterPro" id="IPR001171">
    <property type="entry name" value="ERG24_DHCR-like"/>
</dbReference>
<sequence>MRLEHLFEHFFIFLFVLPIGSGYCVRSGAMPYRQNGVLSFFISLIGIYALNLFGIFHPSYYTHRIPPFSVLIATQQLIQSFQLLWYEEDRVSNEIIKNESFGFSQVFGSLCWLPFLWCLPSQYMTLINYPIKRIYIILSVILAISGIIIYRGAKNQCETFKKSRKNMEYILLNDGQVWLTSDWWSICRHPCYLGNLLMFISWSLPCGFTLIPWILPVYYLMVIYNRSRIEDAQCRKKYGALWDNYSKQVKYAVIPRLF</sequence>
<dbReference type="GO" id="GO:0050613">
    <property type="term" value="F:Delta14-sterol reductase activity"/>
    <property type="evidence" value="ECO:0007669"/>
    <property type="project" value="TreeGrafter"/>
</dbReference>
<dbReference type="Gene3D" id="1.20.120.1630">
    <property type="match status" value="1"/>
</dbReference>
<dbReference type="GO" id="GO:0005789">
    <property type="term" value="C:endoplasmic reticulum membrane"/>
    <property type="evidence" value="ECO:0007669"/>
    <property type="project" value="TreeGrafter"/>
</dbReference>
<dbReference type="Proteomes" id="UP000681722">
    <property type="component" value="Unassembled WGS sequence"/>
</dbReference>
<dbReference type="EMBL" id="CAJNOQ010006393">
    <property type="protein sequence ID" value="CAF1133538.1"/>
    <property type="molecule type" value="Genomic_DNA"/>
</dbReference>
<evidence type="ECO:0000256" key="6">
    <source>
        <dbReference type="SAM" id="Phobius"/>
    </source>
</evidence>
<feature type="transmembrane region" description="Helical" evidence="6">
    <location>
        <begin position="6"/>
        <end position="25"/>
    </location>
</feature>
<keyword evidence="3 6" id="KW-0812">Transmembrane</keyword>
<comment type="caution">
    <text evidence="7">The sequence shown here is derived from an EMBL/GenBank/DDBJ whole genome shotgun (WGS) entry which is preliminary data.</text>
</comment>
<keyword evidence="5 6" id="KW-0472">Membrane</keyword>
<dbReference type="PANTHER" id="PTHR21257:SF52">
    <property type="entry name" value="DELTA(14)-STEROL REDUCTASE TM7SF2"/>
    <property type="match status" value="1"/>
</dbReference>
<reference evidence="7" key="1">
    <citation type="submission" date="2021-02" db="EMBL/GenBank/DDBJ databases">
        <authorList>
            <person name="Nowell W R."/>
        </authorList>
    </citation>
    <scope>NUCLEOTIDE SEQUENCE</scope>
</reference>
<feature type="transmembrane region" description="Helical" evidence="6">
    <location>
        <begin position="134"/>
        <end position="153"/>
    </location>
</feature>
<keyword evidence="9" id="KW-1185">Reference proteome</keyword>
<dbReference type="Proteomes" id="UP000663829">
    <property type="component" value="Unassembled WGS sequence"/>
</dbReference>
<accession>A0A814RG55</accession>
<evidence type="ECO:0000313" key="9">
    <source>
        <dbReference type="Proteomes" id="UP000663829"/>
    </source>
</evidence>
<evidence type="ECO:0000256" key="4">
    <source>
        <dbReference type="ARBA" id="ARBA00022989"/>
    </source>
</evidence>
<keyword evidence="4 6" id="KW-1133">Transmembrane helix</keyword>
<comment type="similarity">
    <text evidence="2">Belongs to the ERG4/ERG24 family.</text>
</comment>
<dbReference type="EMBL" id="CAJOBC010006392">
    <property type="protein sequence ID" value="CAF3897274.1"/>
    <property type="molecule type" value="Genomic_DNA"/>
</dbReference>
<evidence type="ECO:0000313" key="7">
    <source>
        <dbReference type="EMBL" id="CAF1133538.1"/>
    </source>
</evidence>
<feature type="transmembrane region" description="Helical" evidence="6">
    <location>
        <begin position="106"/>
        <end position="127"/>
    </location>
</feature>
<dbReference type="Pfam" id="PF01222">
    <property type="entry name" value="ERG4_ERG24"/>
    <property type="match status" value="1"/>
</dbReference>
<dbReference type="GO" id="GO:0016126">
    <property type="term" value="P:sterol biosynthetic process"/>
    <property type="evidence" value="ECO:0007669"/>
    <property type="project" value="InterPro"/>
</dbReference>
<feature type="transmembrane region" description="Helical" evidence="6">
    <location>
        <begin position="37"/>
        <end position="56"/>
    </location>
</feature>
<evidence type="ECO:0000256" key="2">
    <source>
        <dbReference type="ARBA" id="ARBA00005402"/>
    </source>
</evidence>